<evidence type="ECO:0000256" key="5">
    <source>
        <dbReference type="ARBA" id="ARBA00038334"/>
    </source>
</evidence>
<feature type="domain" description="AB hydrolase-1" evidence="9">
    <location>
        <begin position="25"/>
        <end position="174"/>
    </location>
</feature>
<evidence type="ECO:0000256" key="2">
    <source>
        <dbReference type="ARBA" id="ARBA00011738"/>
    </source>
</evidence>
<sequence>MDGIKHRKVAVNGINMHIAEKGEGPVVLFLHGFPELWYSWRHQILALSDRGYHCVAPDLRGYGQTDAPASIESYTSFHIVDDLVALIHSLQVEKVFLVGHDWGAIIAWYLCMLHPEMVKAYVCLSVPFLRRNPTVPTVDAMRALYGDNYYICRFQKPGEMEAEMAAAGTKYVLQNILTTRKPGPPILPPGEFVFNPDMKDTLPSWLTDEDLDYFVSNFERTGFTGSLNYYRNFNRNWELEAPYSGVKIKVPVRFITGELDMVYTSLGLKEYIHDGRFKEDVPNLEHIIIQTGVAHFNTMETPEDRVGKRRGKSPAEKLLSKQFLLSSREMEGIEHRSVEVNGINMHVAEKGQGPVVLFLHGFPELCILALSDRGYRCVAPDLRGFGDTDAPASVDSYNGFHVVGDLVALIQALQVEQVFLVGHDWGALIGWYLCMFRPELIKAYVCLSVPFLRRNPIVPTVDSMRALYGDDYYICRFQASSEAGKAEAEMAQVGAEYVVKNMITTRKTGPPIFPKGEYGTAFNPHMKQDLPSWLTQQDLAYFVSKFKKTGFTGGLNYYRNLNKNWELMAPWSGAKIKVPVKFITGELDMVYTSLGMKDYIESGGFKEDVPGLEEVITQPGVAHFNNQETPHDITNHIYNFITKF</sequence>
<dbReference type="STRING" id="3818.A0A444YJW9"/>
<comment type="function">
    <text evidence="7">Epoxide hydrolase involved in the biosynthesis of cucurbitacin and mogroside tetracyclic triterpene natural products (e.g. siamenoside I and mogrosides IV, V and VI). Cucurbitacins have cytotoxic properties and exhibit deterrent taste as a defense barrier against herbivores. Mogrosides are nonsugar highly oxygenated compounds used as high-intensity zero-calorie sweeteners; they also possess pharmacological properties such as regulating immunity, lowering blood sugar and lipid levels, protecting the liver, and acting as antioxidants and antitumor agents. Catalyzes the hydrolysis of aromatic epoxide-containing substrates, such as the conversion of 24,25-epoxycucurbitadienol to 24,25-dihydroxycucurbitadienol.</text>
</comment>
<dbReference type="InterPro" id="IPR029058">
    <property type="entry name" value="AB_hydrolase_fold"/>
</dbReference>
<dbReference type="InterPro" id="IPR000639">
    <property type="entry name" value="Epox_hydrolase-like"/>
</dbReference>
<evidence type="ECO:0000256" key="7">
    <source>
        <dbReference type="ARBA" id="ARBA00058358"/>
    </source>
</evidence>
<dbReference type="PANTHER" id="PTHR43329">
    <property type="entry name" value="EPOXIDE HYDROLASE"/>
    <property type="match status" value="1"/>
</dbReference>
<proteinExistence type="inferred from homology"/>
<name>A0A444YJW9_ARAHY</name>
<comment type="similarity">
    <text evidence="5">Belongs to the AB hydrolase superfamily. Epoxide hydrolase family.</text>
</comment>
<evidence type="ECO:0000256" key="1">
    <source>
        <dbReference type="ARBA" id="ARBA00004721"/>
    </source>
</evidence>
<evidence type="ECO:0000313" key="11">
    <source>
        <dbReference type="Proteomes" id="UP000289738"/>
    </source>
</evidence>
<dbReference type="AlphaFoldDB" id="A0A444YJW9"/>
<dbReference type="InterPro" id="IPR000073">
    <property type="entry name" value="AB_hydrolase_1"/>
</dbReference>
<dbReference type="FunFam" id="3.40.50.1820:FF:000161">
    <property type="entry name" value="Epoxide hydrolase"/>
    <property type="match status" value="2"/>
</dbReference>
<organism evidence="10 11">
    <name type="scientific">Arachis hypogaea</name>
    <name type="common">Peanut</name>
    <dbReference type="NCBI Taxonomy" id="3818"/>
    <lineage>
        <taxon>Eukaryota</taxon>
        <taxon>Viridiplantae</taxon>
        <taxon>Streptophyta</taxon>
        <taxon>Embryophyta</taxon>
        <taxon>Tracheophyta</taxon>
        <taxon>Spermatophyta</taxon>
        <taxon>Magnoliopsida</taxon>
        <taxon>eudicotyledons</taxon>
        <taxon>Gunneridae</taxon>
        <taxon>Pentapetalae</taxon>
        <taxon>rosids</taxon>
        <taxon>fabids</taxon>
        <taxon>Fabales</taxon>
        <taxon>Fabaceae</taxon>
        <taxon>Papilionoideae</taxon>
        <taxon>50 kb inversion clade</taxon>
        <taxon>dalbergioids sensu lato</taxon>
        <taxon>Dalbergieae</taxon>
        <taxon>Pterocarpus clade</taxon>
        <taxon>Arachis</taxon>
    </lineage>
</organism>
<dbReference type="GO" id="GO:0004301">
    <property type="term" value="F:epoxide hydrolase activity"/>
    <property type="evidence" value="ECO:0007669"/>
    <property type="project" value="UniProtKB-EC"/>
</dbReference>
<dbReference type="EMBL" id="SDMP01000016">
    <property type="protein sequence ID" value="RYR02169.1"/>
    <property type="molecule type" value="Genomic_DNA"/>
</dbReference>
<comment type="subunit">
    <text evidence="2">Homodimer.</text>
</comment>
<evidence type="ECO:0000256" key="6">
    <source>
        <dbReference type="ARBA" id="ARBA00051067"/>
    </source>
</evidence>
<dbReference type="Proteomes" id="UP000289738">
    <property type="component" value="Chromosome B06"/>
</dbReference>
<dbReference type="PRINTS" id="PR00412">
    <property type="entry name" value="EPOXHYDRLASE"/>
</dbReference>
<gene>
    <name evidence="10" type="ORF">Ahy_B06g080999</name>
</gene>
<dbReference type="Gene3D" id="3.40.50.1820">
    <property type="entry name" value="alpha/beta hydrolase"/>
    <property type="match status" value="2"/>
</dbReference>
<comment type="catalytic activity">
    <reaction evidence="6">
        <text>an epoxide + H2O = an ethanediol</text>
        <dbReference type="Rhea" id="RHEA:19037"/>
        <dbReference type="ChEBI" id="CHEBI:15377"/>
        <dbReference type="ChEBI" id="CHEBI:32955"/>
        <dbReference type="ChEBI" id="CHEBI:140594"/>
        <dbReference type="EC" id="3.3.2.10"/>
    </reaction>
    <physiologicalReaction direction="left-to-right" evidence="6">
        <dbReference type="Rhea" id="RHEA:19038"/>
    </physiologicalReaction>
</comment>
<evidence type="ECO:0000256" key="4">
    <source>
        <dbReference type="ARBA" id="ARBA00022801"/>
    </source>
</evidence>
<reference evidence="10 11" key="1">
    <citation type="submission" date="2019-01" db="EMBL/GenBank/DDBJ databases">
        <title>Sequencing of cultivated peanut Arachis hypogaea provides insights into genome evolution and oil improvement.</title>
        <authorList>
            <person name="Chen X."/>
        </authorList>
    </citation>
    <scope>NUCLEOTIDE SEQUENCE [LARGE SCALE GENOMIC DNA]</scope>
    <source>
        <strain evidence="11">cv. Fuhuasheng</strain>
        <tissue evidence="10">Leaves</tissue>
    </source>
</reference>
<dbReference type="EC" id="3.3.2.10" evidence="3"/>
<dbReference type="SUPFAM" id="SSF53474">
    <property type="entry name" value="alpha/beta-Hydrolases"/>
    <property type="match status" value="2"/>
</dbReference>
<keyword evidence="4" id="KW-0378">Hydrolase</keyword>
<comment type="pathway">
    <text evidence="1">Secondary metabolite biosynthesis; terpenoid biosynthesis.</text>
</comment>
<dbReference type="Pfam" id="PF00561">
    <property type="entry name" value="Abhydrolase_1"/>
    <property type="match status" value="2"/>
</dbReference>
<evidence type="ECO:0000256" key="3">
    <source>
        <dbReference type="ARBA" id="ARBA00013006"/>
    </source>
</evidence>
<feature type="domain" description="AB hydrolase-1" evidence="9">
    <location>
        <begin position="354"/>
        <end position="453"/>
    </location>
</feature>
<comment type="catalytic activity">
    <reaction evidence="8">
        <text>(24S)-24,25-epoxycucurbitadienol + H2O = (24R)-24,25-dihydroxycucurbitadienol</text>
        <dbReference type="Rhea" id="RHEA:81855"/>
        <dbReference type="ChEBI" id="CHEBI:15377"/>
        <dbReference type="ChEBI" id="CHEBI:229949"/>
        <dbReference type="ChEBI" id="CHEBI:229950"/>
    </reaction>
    <physiologicalReaction direction="left-to-right" evidence="8">
        <dbReference type="Rhea" id="RHEA:81856"/>
    </physiologicalReaction>
</comment>
<comment type="caution">
    <text evidence="10">The sequence shown here is derived from an EMBL/GenBank/DDBJ whole genome shotgun (WGS) entry which is preliminary data.</text>
</comment>
<protein>
    <recommendedName>
        <fullName evidence="3">soluble epoxide hydrolase</fullName>
        <ecNumber evidence="3">3.3.2.10</ecNumber>
    </recommendedName>
</protein>
<evidence type="ECO:0000313" key="10">
    <source>
        <dbReference type="EMBL" id="RYR02169.1"/>
    </source>
</evidence>
<keyword evidence="11" id="KW-1185">Reference proteome</keyword>
<evidence type="ECO:0000259" key="9">
    <source>
        <dbReference type="Pfam" id="PF00561"/>
    </source>
</evidence>
<accession>A0A444YJW9</accession>
<evidence type="ECO:0000256" key="8">
    <source>
        <dbReference type="ARBA" id="ARBA00093212"/>
    </source>
</evidence>